<dbReference type="SUPFAM" id="SSF53649">
    <property type="entry name" value="Alkaline phosphatase-like"/>
    <property type="match status" value="1"/>
</dbReference>
<comment type="similarity">
    <text evidence="1">Belongs to the sulfatase family.</text>
</comment>
<dbReference type="GO" id="GO:0004065">
    <property type="term" value="F:arylsulfatase activity"/>
    <property type="evidence" value="ECO:0007669"/>
    <property type="project" value="TreeGrafter"/>
</dbReference>
<evidence type="ECO:0000313" key="4">
    <source>
        <dbReference type="Proteomes" id="UP000366872"/>
    </source>
</evidence>
<dbReference type="InterPro" id="IPR032506">
    <property type="entry name" value="SGSH_C"/>
</dbReference>
<evidence type="ECO:0000313" key="3">
    <source>
        <dbReference type="EMBL" id="VGO13497.1"/>
    </source>
</evidence>
<dbReference type="PANTHER" id="PTHR42693">
    <property type="entry name" value="ARYLSULFATASE FAMILY MEMBER"/>
    <property type="match status" value="1"/>
</dbReference>
<evidence type="ECO:0000256" key="1">
    <source>
        <dbReference type="ARBA" id="ARBA00008779"/>
    </source>
</evidence>
<dbReference type="Proteomes" id="UP000366872">
    <property type="component" value="Unassembled WGS sequence"/>
</dbReference>
<dbReference type="Gene3D" id="3.40.720.10">
    <property type="entry name" value="Alkaline Phosphatase, subunit A"/>
    <property type="match status" value="1"/>
</dbReference>
<dbReference type="AlphaFoldDB" id="A0A6C2U0U3"/>
<dbReference type="PANTHER" id="PTHR42693:SF33">
    <property type="entry name" value="ARYLSULFATASE"/>
    <property type="match status" value="1"/>
</dbReference>
<sequence>MRVPFIAYWPGKIKPNTFCDLPIGIEDMFPTIMNVVGQAGDLDAMRLDGQSIFPLLEDPKNKANQYTRDTFFWHKAGDPRSAIRKGDYKLIYDDQGYLELYNIAQDIEEKNDLAEKMPEKAQELVKQIDVIIDEVVPLKYQRRPNPLYDPEANANSKLRPYRNLRNLPVEKLTGSAAVRKNPAQKPAVSTKKSSAHLMPAGKTFESRVWAKGKKQEMEGSLADIFVNPKGKTILTIKTANGQTSMLGSKVLQADDLKYLKSVGAKLPAK</sequence>
<evidence type="ECO:0000259" key="2">
    <source>
        <dbReference type="Pfam" id="PF16347"/>
    </source>
</evidence>
<protein>
    <recommendedName>
        <fullName evidence="2">N-sulphoglucosamine sulphohydrolase C-terminal domain-containing protein</fullName>
    </recommendedName>
</protein>
<dbReference type="RefSeq" id="WP_342793724.1">
    <property type="nucleotide sequence ID" value="NZ_CAAHFG010000001.1"/>
</dbReference>
<accession>A0A6C2U0U3</accession>
<name>A0A6C2U0U3_PONDE</name>
<gene>
    <name evidence="3" type="ORF">PDESU_02054</name>
</gene>
<dbReference type="InterPro" id="IPR050738">
    <property type="entry name" value="Sulfatase"/>
</dbReference>
<reference evidence="3 4" key="1">
    <citation type="submission" date="2019-04" db="EMBL/GenBank/DDBJ databases">
        <authorList>
            <person name="Van Vliet M D."/>
        </authorList>
    </citation>
    <scope>NUCLEOTIDE SEQUENCE [LARGE SCALE GENOMIC DNA]</scope>
    <source>
        <strain evidence="3 4">F1</strain>
    </source>
</reference>
<keyword evidence="4" id="KW-1185">Reference proteome</keyword>
<dbReference type="Pfam" id="PF16347">
    <property type="entry name" value="SGSH_C"/>
    <property type="match status" value="1"/>
</dbReference>
<proteinExistence type="inferred from homology"/>
<dbReference type="EMBL" id="CAAHFG010000001">
    <property type="protein sequence ID" value="VGO13497.1"/>
    <property type="molecule type" value="Genomic_DNA"/>
</dbReference>
<organism evidence="3 4">
    <name type="scientific">Pontiella desulfatans</name>
    <dbReference type="NCBI Taxonomy" id="2750659"/>
    <lineage>
        <taxon>Bacteria</taxon>
        <taxon>Pseudomonadati</taxon>
        <taxon>Kiritimatiellota</taxon>
        <taxon>Kiritimatiellia</taxon>
        <taxon>Kiritimatiellales</taxon>
        <taxon>Pontiellaceae</taxon>
        <taxon>Pontiella</taxon>
    </lineage>
</organism>
<dbReference type="Gene3D" id="3.30.1120.10">
    <property type="match status" value="1"/>
</dbReference>
<dbReference type="InterPro" id="IPR017850">
    <property type="entry name" value="Alkaline_phosphatase_core_sf"/>
</dbReference>
<feature type="domain" description="N-sulphoglucosamine sulphohydrolase C-terminal" evidence="2">
    <location>
        <begin position="1"/>
        <end position="128"/>
    </location>
</feature>